<evidence type="ECO:0000313" key="2">
    <source>
        <dbReference type="Proteomes" id="UP000789396"/>
    </source>
</evidence>
<organism evidence="1 2">
    <name type="scientific">Racocetra fulgida</name>
    <dbReference type="NCBI Taxonomy" id="60492"/>
    <lineage>
        <taxon>Eukaryota</taxon>
        <taxon>Fungi</taxon>
        <taxon>Fungi incertae sedis</taxon>
        <taxon>Mucoromycota</taxon>
        <taxon>Glomeromycotina</taxon>
        <taxon>Glomeromycetes</taxon>
        <taxon>Diversisporales</taxon>
        <taxon>Gigasporaceae</taxon>
        <taxon>Racocetra</taxon>
    </lineage>
</organism>
<accession>A0A9N9P8C9</accession>
<reference evidence="1" key="1">
    <citation type="submission" date="2021-06" db="EMBL/GenBank/DDBJ databases">
        <authorList>
            <person name="Kallberg Y."/>
            <person name="Tangrot J."/>
            <person name="Rosling A."/>
        </authorList>
    </citation>
    <scope>NUCLEOTIDE SEQUENCE</scope>
    <source>
        <strain evidence="1">IN212</strain>
    </source>
</reference>
<feature type="non-terminal residue" evidence="1">
    <location>
        <position position="168"/>
    </location>
</feature>
<dbReference type="AlphaFoldDB" id="A0A9N9P8C9"/>
<dbReference type="EMBL" id="CAJVPZ010066618">
    <property type="protein sequence ID" value="CAG8796306.1"/>
    <property type="molecule type" value="Genomic_DNA"/>
</dbReference>
<feature type="non-terminal residue" evidence="1">
    <location>
        <position position="1"/>
    </location>
</feature>
<keyword evidence="2" id="KW-1185">Reference proteome</keyword>
<gene>
    <name evidence="1" type="ORF">RFULGI_LOCUS17255</name>
</gene>
<comment type="caution">
    <text evidence="1">The sequence shown here is derived from an EMBL/GenBank/DDBJ whole genome shotgun (WGS) entry which is preliminary data.</text>
</comment>
<dbReference type="OrthoDB" id="2319350at2759"/>
<proteinExistence type="predicted"/>
<name>A0A9N9P8C9_9GLOM</name>
<protein>
    <submittedName>
        <fullName evidence="1">3763_t:CDS:1</fullName>
    </submittedName>
</protein>
<evidence type="ECO:0000313" key="1">
    <source>
        <dbReference type="EMBL" id="CAG8796306.1"/>
    </source>
</evidence>
<sequence>DHEHVSHMELLTDVTITIDPTNDLSFRYQSDKIQEFTTILRRYNSQNILLNICEKDSIVTIYNKESLNFYHKQHLDVKNVKVQESKVDIRKDQIELTQKEIKKLMFKYLKKAITASANSKNFFNDTFRKMKDDKTENYIDQLKYFHGNMIFNDETLKMIAETVEEFFD</sequence>
<dbReference type="Proteomes" id="UP000789396">
    <property type="component" value="Unassembled WGS sequence"/>
</dbReference>